<reference evidence="5 6" key="1">
    <citation type="journal article" date="2021" name="Int. J. Syst. Evol. Microbiol.">
        <title>Clostridium zeae sp. nov., isolated from corn silage.</title>
        <authorList>
            <person name="Kobayashi H."/>
            <person name="Tanizawa Y."/>
            <person name="Yagura M."/>
            <person name="Sakamoto M."/>
            <person name="Ohkuma M."/>
            <person name="Tohno M."/>
        </authorList>
    </citation>
    <scope>NUCLEOTIDE SEQUENCE [LARGE SCALE GENOMIC DNA]</scope>
    <source>
        <strain evidence="5 6">CSC2</strain>
    </source>
</reference>
<dbReference type="Pfam" id="PF12802">
    <property type="entry name" value="MarR_2"/>
    <property type="match status" value="1"/>
</dbReference>
<sequence length="150" mass="17518">MPEKINAEVMIHKFEQVMNKYNKSEKRPKYYGTKDLLYRSEAHTIEAIGKNNRINVTELAQYLAITKGAVSQMIDKLVKKGLVNKKMVSNTENEVALELTEKGVIVYKGHEEYHKELYAEISQRLDYLSEKNMETFLDILNELENFLDQK</sequence>
<dbReference type="PANTHER" id="PTHR35790:SF4">
    <property type="entry name" value="HTH-TYPE TRANSCRIPTIONAL REGULATOR PCHR"/>
    <property type="match status" value="1"/>
</dbReference>
<dbReference type="PRINTS" id="PR00598">
    <property type="entry name" value="HTHMARR"/>
</dbReference>
<dbReference type="PANTHER" id="PTHR35790">
    <property type="entry name" value="HTH-TYPE TRANSCRIPTIONAL REGULATOR PCHR"/>
    <property type="match status" value="1"/>
</dbReference>
<evidence type="ECO:0000313" key="5">
    <source>
        <dbReference type="EMBL" id="GFZ32300.1"/>
    </source>
</evidence>
<keyword evidence="1" id="KW-0805">Transcription regulation</keyword>
<feature type="domain" description="HTH marR-type" evidence="4">
    <location>
        <begin position="7"/>
        <end position="145"/>
    </location>
</feature>
<dbReference type="RefSeq" id="WP_206870555.1">
    <property type="nucleotide sequence ID" value="NZ_BMBA01000002.1"/>
</dbReference>
<comment type="caution">
    <text evidence="5">The sequence shown here is derived from an EMBL/GenBank/DDBJ whole genome shotgun (WGS) entry which is preliminary data.</text>
</comment>
<evidence type="ECO:0000259" key="4">
    <source>
        <dbReference type="PROSITE" id="PS50995"/>
    </source>
</evidence>
<keyword evidence="6" id="KW-1185">Reference proteome</keyword>
<dbReference type="SUPFAM" id="SSF46785">
    <property type="entry name" value="Winged helix' DNA-binding domain"/>
    <property type="match status" value="1"/>
</dbReference>
<proteinExistence type="predicted"/>
<organism evidence="5 6">
    <name type="scientific">Clostridium zeae</name>
    <dbReference type="NCBI Taxonomy" id="2759022"/>
    <lineage>
        <taxon>Bacteria</taxon>
        <taxon>Bacillati</taxon>
        <taxon>Bacillota</taxon>
        <taxon>Clostridia</taxon>
        <taxon>Eubacteriales</taxon>
        <taxon>Clostridiaceae</taxon>
        <taxon>Clostridium</taxon>
    </lineage>
</organism>
<dbReference type="InterPro" id="IPR036388">
    <property type="entry name" value="WH-like_DNA-bd_sf"/>
</dbReference>
<keyword evidence="3" id="KW-0804">Transcription</keyword>
<dbReference type="EMBL" id="BMBA01000002">
    <property type="protein sequence ID" value="GFZ32300.1"/>
    <property type="molecule type" value="Genomic_DNA"/>
</dbReference>
<protein>
    <submittedName>
        <fullName evidence="5">Transcriptional regulator</fullName>
    </submittedName>
</protein>
<dbReference type="InterPro" id="IPR000835">
    <property type="entry name" value="HTH_MarR-typ"/>
</dbReference>
<dbReference type="InterPro" id="IPR052067">
    <property type="entry name" value="Metal_resp_HTH_trans_reg"/>
</dbReference>
<evidence type="ECO:0000256" key="1">
    <source>
        <dbReference type="ARBA" id="ARBA00023015"/>
    </source>
</evidence>
<dbReference type="PROSITE" id="PS50995">
    <property type="entry name" value="HTH_MARR_2"/>
    <property type="match status" value="1"/>
</dbReference>
<keyword evidence="2" id="KW-0238">DNA-binding</keyword>
<dbReference type="Gene3D" id="1.10.10.10">
    <property type="entry name" value="Winged helix-like DNA-binding domain superfamily/Winged helix DNA-binding domain"/>
    <property type="match status" value="1"/>
</dbReference>
<evidence type="ECO:0000256" key="2">
    <source>
        <dbReference type="ARBA" id="ARBA00023125"/>
    </source>
</evidence>
<name>A0ABQ1EC17_9CLOT</name>
<dbReference type="InterPro" id="IPR036390">
    <property type="entry name" value="WH_DNA-bd_sf"/>
</dbReference>
<evidence type="ECO:0000256" key="3">
    <source>
        <dbReference type="ARBA" id="ARBA00023163"/>
    </source>
</evidence>
<dbReference type="Proteomes" id="UP000663802">
    <property type="component" value="Unassembled WGS sequence"/>
</dbReference>
<dbReference type="SMART" id="SM00347">
    <property type="entry name" value="HTH_MARR"/>
    <property type="match status" value="1"/>
</dbReference>
<gene>
    <name evidence="5" type="ORF">CSC2_28260</name>
</gene>
<accession>A0ABQ1EC17</accession>
<evidence type="ECO:0000313" key="6">
    <source>
        <dbReference type="Proteomes" id="UP000663802"/>
    </source>
</evidence>